<dbReference type="InterPro" id="IPR036291">
    <property type="entry name" value="NAD(P)-bd_dom_sf"/>
</dbReference>
<dbReference type="InterPro" id="IPR008927">
    <property type="entry name" value="6-PGluconate_DH-like_C_sf"/>
</dbReference>
<keyword evidence="7 11" id="KW-0521">NADP</keyword>
<evidence type="ECO:0000256" key="11">
    <source>
        <dbReference type="RuleBase" id="RU362068"/>
    </source>
</evidence>
<comment type="function">
    <text evidence="1 11">Catalyzes the NADPH-dependent reduction of ketopantoate into pantoic acid.</text>
</comment>
<comment type="pathway">
    <text evidence="2 11">Cofactor biosynthesis; (R)-pantothenate biosynthesis; (R)-pantoate from 3-methyl-2-oxobutanoate: step 2/2.</text>
</comment>
<dbReference type="Gene3D" id="1.10.1040.10">
    <property type="entry name" value="N-(1-d-carboxylethyl)-l-norvaline Dehydrogenase, domain 2"/>
    <property type="match status" value="1"/>
</dbReference>
<keyword evidence="6 11" id="KW-0566">Pantothenate biosynthesis</keyword>
<evidence type="ECO:0000256" key="5">
    <source>
        <dbReference type="ARBA" id="ARBA00019465"/>
    </source>
</evidence>
<organism evidence="14 15">
    <name type="scientific">Sporosarcina oncorhynchi</name>
    <dbReference type="NCBI Taxonomy" id="3056444"/>
    <lineage>
        <taxon>Bacteria</taxon>
        <taxon>Bacillati</taxon>
        <taxon>Bacillota</taxon>
        <taxon>Bacilli</taxon>
        <taxon>Bacillales</taxon>
        <taxon>Caryophanaceae</taxon>
        <taxon>Sporosarcina</taxon>
    </lineage>
</organism>
<evidence type="ECO:0000256" key="6">
    <source>
        <dbReference type="ARBA" id="ARBA00022655"/>
    </source>
</evidence>
<dbReference type="RefSeq" id="WP_317965142.1">
    <property type="nucleotide sequence ID" value="NZ_CP129118.1"/>
</dbReference>
<gene>
    <name evidence="14" type="ORF">QWT69_09605</name>
</gene>
<evidence type="ECO:0000256" key="2">
    <source>
        <dbReference type="ARBA" id="ARBA00004994"/>
    </source>
</evidence>
<dbReference type="Gene3D" id="3.40.50.720">
    <property type="entry name" value="NAD(P)-binding Rossmann-like Domain"/>
    <property type="match status" value="1"/>
</dbReference>
<proteinExistence type="inferred from homology"/>
<name>A0ABZ0L205_9BACL</name>
<dbReference type="EMBL" id="CP129118">
    <property type="protein sequence ID" value="WOV86204.1"/>
    <property type="molecule type" value="Genomic_DNA"/>
</dbReference>
<comment type="similarity">
    <text evidence="3 11">Belongs to the ketopantoate reductase family.</text>
</comment>
<reference evidence="14 15" key="1">
    <citation type="submission" date="2023-06" db="EMBL/GenBank/DDBJ databases">
        <title>Sporosarcina sp. nov., isolated from Korean tranditional fermented seafood 'Jeotgal'.</title>
        <authorList>
            <person name="Yang A.I."/>
            <person name="Shin N.-R."/>
        </authorList>
    </citation>
    <scope>NUCLEOTIDE SEQUENCE [LARGE SCALE GENOMIC DNA]</scope>
    <source>
        <strain evidence="14 15">T2O-4</strain>
    </source>
</reference>
<dbReference type="InterPro" id="IPR013752">
    <property type="entry name" value="KPA_reductase"/>
</dbReference>
<keyword evidence="15" id="KW-1185">Reference proteome</keyword>
<evidence type="ECO:0000256" key="7">
    <source>
        <dbReference type="ARBA" id="ARBA00022857"/>
    </source>
</evidence>
<dbReference type="SUPFAM" id="SSF51735">
    <property type="entry name" value="NAD(P)-binding Rossmann-fold domains"/>
    <property type="match status" value="1"/>
</dbReference>
<dbReference type="NCBIfam" id="TIGR00745">
    <property type="entry name" value="apbA_panE"/>
    <property type="match status" value="1"/>
</dbReference>
<evidence type="ECO:0000259" key="12">
    <source>
        <dbReference type="Pfam" id="PF02558"/>
    </source>
</evidence>
<evidence type="ECO:0000259" key="13">
    <source>
        <dbReference type="Pfam" id="PF08546"/>
    </source>
</evidence>
<dbReference type="InterPro" id="IPR013332">
    <property type="entry name" value="KPR_N"/>
</dbReference>
<feature type="domain" description="Ketopantoate reductase N-terminal" evidence="12">
    <location>
        <begin position="3"/>
        <end position="150"/>
    </location>
</feature>
<evidence type="ECO:0000313" key="14">
    <source>
        <dbReference type="EMBL" id="WOV86204.1"/>
    </source>
</evidence>
<keyword evidence="8 11" id="KW-0560">Oxidoreductase</keyword>
<accession>A0ABZ0L205</accession>
<comment type="catalytic activity">
    <reaction evidence="10 11">
        <text>(R)-pantoate + NADP(+) = 2-dehydropantoate + NADPH + H(+)</text>
        <dbReference type="Rhea" id="RHEA:16233"/>
        <dbReference type="ChEBI" id="CHEBI:11561"/>
        <dbReference type="ChEBI" id="CHEBI:15378"/>
        <dbReference type="ChEBI" id="CHEBI:15980"/>
        <dbReference type="ChEBI" id="CHEBI:57783"/>
        <dbReference type="ChEBI" id="CHEBI:58349"/>
        <dbReference type="EC" id="1.1.1.169"/>
    </reaction>
</comment>
<evidence type="ECO:0000313" key="15">
    <source>
        <dbReference type="Proteomes" id="UP001303902"/>
    </source>
</evidence>
<evidence type="ECO:0000256" key="1">
    <source>
        <dbReference type="ARBA" id="ARBA00002919"/>
    </source>
</evidence>
<dbReference type="GO" id="GO:0008677">
    <property type="term" value="F:2-dehydropantoate 2-reductase activity"/>
    <property type="evidence" value="ECO:0007669"/>
    <property type="project" value="UniProtKB-EC"/>
</dbReference>
<evidence type="ECO:0000256" key="8">
    <source>
        <dbReference type="ARBA" id="ARBA00023002"/>
    </source>
</evidence>
<dbReference type="InterPro" id="IPR050838">
    <property type="entry name" value="Ketopantoate_reductase"/>
</dbReference>
<dbReference type="Pfam" id="PF02558">
    <property type="entry name" value="ApbA"/>
    <property type="match status" value="1"/>
</dbReference>
<dbReference type="PANTHER" id="PTHR43765">
    <property type="entry name" value="2-DEHYDROPANTOATE 2-REDUCTASE-RELATED"/>
    <property type="match status" value="1"/>
</dbReference>
<dbReference type="SUPFAM" id="SSF48179">
    <property type="entry name" value="6-phosphogluconate dehydrogenase C-terminal domain-like"/>
    <property type="match status" value="1"/>
</dbReference>
<dbReference type="PANTHER" id="PTHR43765:SF2">
    <property type="entry name" value="2-DEHYDROPANTOATE 2-REDUCTASE"/>
    <property type="match status" value="1"/>
</dbReference>
<dbReference type="Pfam" id="PF08546">
    <property type="entry name" value="ApbA_C"/>
    <property type="match status" value="1"/>
</dbReference>
<dbReference type="EC" id="1.1.1.169" evidence="4 11"/>
<evidence type="ECO:0000256" key="10">
    <source>
        <dbReference type="ARBA" id="ARBA00048793"/>
    </source>
</evidence>
<evidence type="ECO:0000256" key="3">
    <source>
        <dbReference type="ARBA" id="ARBA00007870"/>
    </source>
</evidence>
<feature type="domain" description="Ketopantoate reductase C-terminal" evidence="13">
    <location>
        <begin position="175"/>
        <end position="292"/>
    </location>
</feature>
<evidence type="ECO:0000256" key="9">
    <source>
        <dbReference type="ARBA" id="ARBA00032024"/>
    </source>
</evidence>
<dbReference type="Proteomes" id="UP001303902">
    <property type="component" value="Chromosome"/>
</dbReference>
<evidence type="ECO:0000256" key="4">
    <source>
        <dbReference type="ARBA" id="ARBA00013014"/>
    </source>
</evidence>
<sequence length="296" mass="32724">MEVVIAGAGSIGLLIGSYLAESGWKVTFFVRRAEQAKLIQSQGIQRINQPDSAVVFEVKAETDIQRVSKDVPWIVAVKSAGVASIVDTLIAQQIKNPILFVQNGFSHFNLVSSTALPNVFFSTVEHGAGRIDDRTVSHNGIGVMKIAPYRGVASSFDALKSSSTTSFPIEFVADARKTVFRKVLINCMINPLTAILQLKNGELLVNSYAKTLFDQLYDEVLNAFPEMHCELPKSAVEEICRRTCDNESSMLNDRLKGRPMEIDTIVSVLLQMAEERGKRMPLLKTLEQLLYAVDRS</sequence>
<protein>
    <recommendedName>
        <fullName evidence="5 11">2-dehydropantoate 2-reductase</fullName>
        <ecNumber evidence="4 11">1.1.1.169</ecNumber>
    </recommendedName>
    <alternativeName>
        <fullName evidence="9 11">Ketopantoate reductase</fullName>
    </alternativeName>
</protein>
<dbReference type="InterPro" id="IPR003710">
    <property type="entry name" value="ApbA"/>
</dbReference>
<dbReference type="InterPro" id="IPR013328">
    <property type="entry name" value="6PGD_dom2"/>
</dbReference>